<keyword evidence="4" id="KW-0479">Metal-binding</keyword>
<name>A0ABZ3J0J6_SPOA4</name>
<evidence type="ECO:0000313" key="9">
    <source>
        <dbReference type="Proteomes" id="UP000216052"/>
    </source>
</evidence>
<gene>
    <name evidence="8" type="ORF">SPACI_016570</name>
</gene>
<proteinExistence type="predicted"/>
<keyword evidence="6" id="KW-0408">Iron</keyword>
<comment type="subcellular location">
    <subcellularLocation>
        <location evidence="1">Cell envelope</location>
    </subcellularLocation>
</comment>
<evidence type="ECO:0000256" key="1">
    <source>
        <dbReference type="ARBA" id="ARBA00004196"/>
    </source>
</evidence>
<protein>
    <recommendedName>
        <fullName evidence="7">Tetrahaem cytochrome domain-containing protein</fullName>
    </recommendedName>
</protein>
<evidence type="ECO:0000256" key="2">
    <source>
        <dbReference type="ARBA" id="ARBA00022448"/>
    </source>
</evidence>
<evidence type="ECO:0000256" key="4">
    <source>
        <dbReference type="ARBA" id="ARBA00022723"/>
    </source>
</evidence>
<dbReference type="EMBL" id="CP155571">
    <property type="protein sequence ID" value="XFO71623.1"/>
    <property type="molecule type" value="Genomic_DNA"/>
</dbReference>
<evidence type="ECO:0000256" key="6">
    <source>
        <dbReference type="ARBA" id="ARBA00023004"/>
    </source>
</evidence>
<dbReference type="Pfam" id="PF14537">
    <property type="entry name" value="Cytochrom_c3_2"/>
    <property type="match status" value="1"/>
</dbReference>
<keyword evidence="2" id="KW-0813">Transport</keyword>
<evidence type="ECO:0000259" key="7">
    <source>
        <dbReference type="Pfam" id="PF14537"/>
    </source>
</evidence>
<dbReference type="InterPro" id="IPR012286">
    <property type="entry name" value="Tetrahaem_cytochrome"/>
</dbReference>
<sequence length="170" mass="19303">MAFLIDFIKRKPLLVAISLVFFIGVAAFAMKQVEAYPNISCAPCHVMGPYVEGYNSGELLSRKHAQAGVTCIECHENTISDKVEETWEYVTDDFDDPPEKRKFDNAMCLKCHNINDIKAKTQYGNENPHDSHLGDLVCADCHKMHSKSKTSCAECHNFDFMKKLPPEWEK</sequence>
<evidence type="ECO:0000313" key="8">
    <source>
        <dbReference type="EMBL" id="XFO71623.1"/>
    </source>
</evidence>
<dbReference type="SUPFAM" id="SSF48695">
    <property type="entry name" value="Multiheme cytochromes"/>
    <property type="match status" value="1"/>
</dbReference>
<evidence type="ECO:0000256" key="5">
    <source>
        <dbReference type="ARBA" id="ARBA00022982"/>
    </source>
</evidence>
<dbReference type="RefSeq" id="WP_093794506.1">
    <property type="nucleotide sequence ID" value="NZ_CP155571.1"/>
</dbReference>
<feature type="domain" description="Tetrahaem cytochrome" evidence="7">
    <location>
        <begin position="64"/>
        <end position="157"/>
    </location>
</feature>
<dbReference type="Gene3D" id="1.10.1130.10">
    <property type="entry name" value="Flavocytochrome C3, Chain A"/>
    <property type="match status" value="1"/>
</dbReference>
<dbReference type="InterPro" id="IPR036280">
    <property type="entry name" value="Multihaem_cyt_sf"/>
</dbReference>
<reference evidence="8" key="1">
    <citation type="submission" date="2024-05" db="EMBL/GenBank/DDBJ databases">
        <title>Isolation and characterization of Sporomusa carbonis sp. nov., a carboxydotrophic hydrogenogen in the genus of Sporomusa isolated from a charcoal burning pile.</title>
        <authorList>
            <person name="Boeer T."/>
            <person name="Rosenbaum F."/>
            <person name="Eysell L."/>
            <person name="Mueller V."/>
            <person name="Daniel R."/>
            <person name="Poehlein A."/>
        </authorList>
    </citation>
    <scope>NUCLEOTIDE SEQUENCE [LARGE SCALE GENOMIC DNA]</scope>
    <source>
        <strain evidence="8">DSM 3132</strain>
    </source>
</reference>
<keyword evidence="5" id="KW-0249">Electron transport</keyword>
<keyword evidence="9" id="KW-1185">Reference proteome</keyword>
<keyword evidence="3" id="KW-0349">Heme</keyword>
<organism evidence="8 9">
    <name type="scientific">Sporomusa acidovorans (strain ATCC 49682 / DSM 3132 / Mol)</name>
    <dbReference type="NCBI Taxonomy" id="1123286"/>
    <lineage>
        <taxon>Bacteria</taxon>
        <taxon>Bacillati</taxon>
        <taxon>Bacillota</taxon>
        <taxon>Negativicutes</taxon>
        <taxon>Selenomonadales</taxon>
        <taxon>Sporomusaceae</taxon>
        <taxon>Sporomusa</taxon>
    </lineage>
</organism>
<evidence type="ECO:0000256" key="3">
    <source>
        <dbReference type="ARBA" id="ARBA00022617"/>
    </source>
</evidence>
<dbReference type="Proteomes" id="UP000216052">
    <property type="component" value="Chromosome"/>
</dbReference>
<accession>A0ABZ3J0J6</accession>